<dbReference type="Pfam" id="PF01565">
    <property type="entry name" value="FAD_binding_4"/>
    <property type="match status" value="1"/>
</dbReference>
<dbReference type="EC" id="1.3.1.98" evidence="17"/>
<comment type="similarity">
    <text evidence="5 17">Belongs to the MurB family.</text>
</comment>
<dbReference type="InterPro" id="IPR036635">
    <property type="entry name" value="MurB_C_sf"/>
</dbReference>
<comment type="cofactor">
    <cofactor evidence="1 17">
        <name>FAD</name>
        <dbReference type="ChEBI" id="CHEBI:57692"/>
    </cofactor>
</comment>
<feature type="active site" evidence="17">
    <location>
        <position position="162"/>
    </location>
</feature>
<keyword evidence="6 17" id="KW-0963">Cytoplasm</keyword>
<evidence type="ECO:0000256" key="13">
    <source>
        <dbReference type="ARBA" id="ARBA00023002"/>
    </source>
</evidence>
<comment type="subcellular location">
    <subcellularLocation>
        <location evidence="3 17">Cytoplasm</location>
    </subcellularLocation>
</comment>
<dbReference type="Proteomes" id="UP001160142">
    <property type="component" value="Unassembled WGS sequence"/>
</dbReference>
<dbReference type="PANTHER" id="PTHR21071">
    <property type="entry name" value="UDP-N-ACETYLENOLPYRUVOYLGLUCOSAMINE REDUCTASE"/>
    <property type="match status" value="1"/>
</dbReference>
<keyword evidence="12 17" id="KW-0573">Peptidoglycan synthesis</keyword>
<dbReference type="GO" id="GO:0008762">
    <property type="term" value="F:UDP-N-acetylmuramate dehydrogenase activity"/>
    <property type="evidence" value="ECO:0007669"/>
    <property type="project" value="UniProtKB-EC"/>
</dbReference>
<evidence type="ECO:0000259" key="18">
    <source>
        <dbReference type="PROSITE" id="PS51387"/>
    </source>
</evidence>
<dbReference type="InterPro" id="IPR036318">
    <property type="entry name" value="FAD-bd_PCMH-like_sf"/>
</dbReference>
<dbReference type="Gene3D" id="3.90.78.10">
    <property type="entry name" value="UDP-N-acetylenolpyruvoylglucosamine reductase, C-terminal domain"/>
    <property type="match status" value="1"/>
</dbReference>
<dbReference type="InterPro" id="IPR011601">
    <property type="entry name" value="MurB_C"/>
</dbReference>
<dbReference type="HAMAP" id="MF_00037">
    <property type="entry name" value="MurB"/>
    <property type="match status" value="1"/>
</dbReference>
<dbReference type="SUPFAM" id="SSF56194">
    <property type="entry name" value="Uridine diphospho-N-Acetylenolpyruvylglucosamine reductase, MurB, C-terminal domain"/>
    <property type="match status" value="1"/>
</dbReference>
<keyword evidence="15 17" id="KW-0961">Cell wall biogenesis/degradation</keyword>
<evidence type="ECO:0000256" key="1">
    <source>
        <dbReference type="ARBA" id="ARBA00001974"/>
    </source>
</evidence>
<feature type="active site" evidence="17">
    <location>
        <position position="335"/>
    </location>
</feature>
<comment type="caution">
    <text evidence="19">The sequence shown here is derived from an EMBL/GenBank/DDBJ whole genome shotgun (WGS) entry which is preliminary data.</text>
</comment>
<keyword evidence="14 17" id="KW-0131">Cell cycle</keyword>
<evidence type="ECO:0000256" key="3">
    <source>
        <dbReference type="ARBA" id="ARBA00004496"/>
    </source>
</evidence>
<feature type="active site" description="Proton donor" evidence="17">
    <location>
        <position position="238"/>
    </location>
</feature>
<comment type="catalytic activity">
    <reaction evidence="16 17">
        <text>UDP-N-acetyl-alpha-D-muramate + NADP(+) = UDP-N-acetyl-3-O-(1-carboxyvinyl)-alpha-D-glucosamine + NADPH + H(+)</text>
        <dbReference type="Rhea" id="RHEA:12248"/>
        <dbReference type="ChEBI" id="CHEBI:15378"/>
        <dbReference type="ChEBI" id="CHEBI:57783"/>
        <dbReference type="ChEBI" id="CHEBI:58349"/>
        <dbReference type="ChEBI" id="CHEBI:68483"/>
        <dbReference type="ChEBI" id="CHEBI:70757"/>
        <dbReference type="EC" id="1.3.1.98"/>
    </reaction>
</comment>
<evidence type="ECO:0000256" key="4">
    <source>
        <dbReference type="ARBA" id="ARBA00004752"/>
    </source>
</evidence>
<dbReference type="NCBIfam" id="TIGR00179">
    <property type="entry name" value="murB"/>
    <property type="match status" value="1"/>
</dbReference>
<evidence type="ECO:0000256" key="6">
    <source>
        <dbReference type="ARBA" id="ARBA00022490"/>
    </source>
</evidence>
<evidence type="ECO:0000256" key="17">
    <source>
        <dbReference type="HAMAP-Rule" id="MF_00037"/>
    </source>
</evidence>
<dbReference type="PROSITE" id="PS51387">
    <property type="entry name" value="FAD_PCMH"/>
    <property type="match status" value="1"/>
</dbReference>
<dbReference type="InterPro" id="IPR016167">
    <property type="entry name" value="FAD-bd_PCMH_sub1"/>
</dbReference>
<evidence type="ECO:0000256" key="2">
    <source>
        <dbReference type="ARBA" id="ARBA00003921"/>
    </source>
</evidence>
<feature type="domain" description="FAD-binding PCMH-type" evidence="18">
    <location>
        <begin position="14"/>
        <end position="184"/>
    </location>
</feature>
<evidence type="ECO:0000256" key="9">
    <source>
        <dbReference type="ARBA" id="ARBA00022827"/>
    </source>
</evidence>
<dbReference type="InterPro" id="IPR003170">
    <property type="entry name" value="MurB"/>
</dbReference>
<protein>
    <recommendedName>
        <fullName evidence="17">UDP-N-acetylenolpyruvoylglucosamine reductase</fullName>
        <ecNumber evidence="17">1.3.1.98</ecNumber>
    </recommendedName>
    <alternativeName>
        <fullName evidence="17">UDP-N-acetylmuramate dehydrogenase</fullName>
    </alternativeName>
</protein>
<evidence type="ECO:0000256" key="11">
    <source>
        <dbReference type="ARBA" id="ARBA00022960"/>
    </source>
</evidence>
<name>A0ABT6KPR4_9MICO</name>
<evidence type="ECO:0000256" key="7">
    <source>
        <dbReference type="ARBA" id="ARBA00022618"/>
    </source>
</evidence>
<evidence type="ECO:0000256" key="5">
    <source>
        <dbReference type="ARBA" id="ARBA00010485"/>
    </source>
</evidence>
<dbReference type="NCBIfam" id="NF010478">
    <property type="entry name" value="PRK13903.1"/>
    <property type="match status" value="1"/>
</dbReference>
<dbReference type="Pfam" id="PF02873">
    <property type="entry name" value="MurB_C"/>
    <property type="match status" value="1"/>
</dbReference>
<gene>
    <name evidence="17" type="primary">murB</name>
    <name evidence="19" type="ORF">M2152_002161</name>
</gene>
<proteinExistence type="inferred from homology"/>
<dbReference type="Gene3D" id="3.30.43.10">
    <property type="entry name" value="Uridine Diphospho-n-acetylenolpyruvylglucosamine Reductase, domain 2"/>
    <property type="match status" value="1"/>
</dbReference>
<accession>A0ABT6KPR4</accession>
<evidence type="ECO:0000256" key="10">
    <source>
        <dbReference type="ARBA" id="ARBA00022857"/>
    </source>
</evidence>
<dbReference type="PANTHER" id="PTHR21071:SF4">
    <property type="entry name" value="UDP-N-ACETYLENOLPYRUVOYLGLUCOSAMINE REDUCTASE"/>
    <property type="match status" value="1"/>
</dbReference>
<keyword evidence="9 17" id="KW-0274">FAD</keyword>
<keyword evidence="10 17" id="KW-0521">NADP</keyword>
<sequence length="343" mass="36180">MATVDLAEYTTMHVGGPAREFIAAHSEQELTDAALEVWGKGDELLVLGGGSNVVIADDGFDGTVLHVETRGIEHLAAEEGAVRLRVAAGEPWDELVAYTVEQGWSGIEALSGIPGSSGAAPIQNIGAYGQELSSTLTAIDFLDYDSGLVERVTADDLGLAYRTSSIKRGRQGIVVAIELRLQDADTTVAGYDQLAAALGVDVGARVAVAEVRERVLALRASKGMVLDPNDQDSVSCGSFFTNPIVSENFARSLPSEAPRWLEPDDVNVKLSAAWLIERAGIPRGFSLPGSHAAISSKHTLAITNRGGATAAEVAELARYVRTRVLAQFGVLLHPEPNLIGVSV</sequence>
<organism evidence="19 20">
    <name type="scientific">Antiquaquibacter oligotrophicus</name>
    <dbReference type="NCBI Taxonomy" id="2880260"/>
    <lineage>
        <taxon>Bacteria</taxon>
        <taxon>Bacillati</taxon>
        <taxon>Actinomycetota</taxon>
        <taxon>Actinomycetes</taxon>
        <taxon>Micrococcales</taxon>
        <taxon>Microbacteriaceae</taxon>
        <taxon>Antiquaquibacter</taxon>
    </lineage>
</organism>
<evidence type="ECO:0000256" key="15">
    <source>
        <dbReference type="ARBA" id="ARBA00023316"/>
    </source>
</evidence>
<evidence type="ECO:0000313" key="20">
    <source>
        <dbReference type="Proteomes" id="UP001160142"/>
    </source>
</evidence>
<comment type="pathway">
    <text evidence="4 17">Cell wall biogenesis; peptidoglycan biosynthesis.</text>
</comment>
<dbReference type="EMBL" id="JARXVQ010000001">
    <property type="protein sequence ID" value="MDH6181979.1"/>
    <property type="molecule type" value="Genomic_DNA"/>
</dbReference>
<evidence type="ECO:0000256" key="14">
    <source>
        <dbReference type="ARBA" id="ARBA00023306"/>
    </source>
</evidence>
<evidence type="ECO:0000256" key="16">
    <source>
        <dbReference type="ARBA" id="ARBA00048914"/>
    </source>
</evidence>
<dbReference type="RefSeq" id="WP_322134272.1">
    <property type="nucleotide sequence ID" value="NZ_CP085036.1"/>
</dbReference>
<evidence type="ECO:0000256" key="12">
    <source>
        <dbReference type="ARBA" id="ARBA00022984"/>
    </source>
</evidence>
<reference evidence="19 20" key="1">
    <citation type="submission" date="2023-04" db="EMBL/GenBank/DDBJ databases">
        <title>Genome Encyclopedia of Bacteria and Archaea VI: Functional Genomics of Type Strains.</title>
        <authorList>
            <person name="Whitman W."/>
        </authorList>
    </citation>
    <scope>NUCLEOTIDE SEQUENCE [LARGE SCALE GENOMIC DNA]</scope>
    <source>
        <strain evidence="19 20">SG_E_30_P1</strain>
    </source>
</reference>
<evidence type="ECO:0000256" key="8">
    <source>
        <dbReference type="ARBA" id="ARBA00022630"/>
    </source>
</evidence>
<keyword evidence="20" id="KW-1185">Reference proteome</keyword>
<dbReference type="InterPro" id="IPR016169">
    <property type="entry name" value="FAD-bd_PCMH_sub2"/>
</dbReference>
<keyword evidence="13 17" id="KW-0560">Oxidoreductase</keyword>
<keyword evidence="7 17" id="KW-0132">Cell division</keyword>
<dbReference type="InterPro" id="IPR006094">
    <property type="entry name" value="Oxid_FAD_bind_N"/>
</dbReference>
<keyword evidence="11 17" id="KW-0133">Cell shape</keyword>
<dbReference type="SUPFAM" id="SSF56176">
    <property type="entry name" value="FAD-binding/transporter-associated domain-like"/>
    <property type="match status" value="1"/>
</dbReference>
<dbReference type="InterPro" id="IPR016166">
    <property type="entry name" value="FAD-bd_PCMH"/>
</dbReference>
<keyword evidence="8 17" id="KW-0285">Flavoprotein</keyword>
<dbReference type="Gene3D" id="3.30.465.10">
    <property type="match status" value="1"/>
</dbReference>
<comment type="function">
    <text evidence="2 17">Cell wall formation.</text>
</comment>
<evidence type="ECO:0000313" key="19">
    <source>
        <dbReference type="EMBL" id="MDH6181979.1"/>
    </source>
</evidence>